<evidence type="ECO:0000313" key="2">
    <source>
        <dbReference type="EMBL" id="PFV08639.1"/>
    </source>
</evidence>
<evidence type="ECO:0000256" key="1">
    <source>
        <dbReference type="SAM" id="Phobius"/>
    </source>
</evidence>
<proteinExistence type="predicted"/>
<accession>A0A9X7BDF2</accession>
<name>A0A9X7BDF2_BACCE</name>
<sequence>MKSVITDLKWASGCIEALLGITLFKDVIALPVIVILGLHITIVIMAKKNNMNAYGNILGIVTSLLTWIPSMGTIIHIFTAFFIIADIVRKN</sequence>
<dbReference type="Proteomes" id="UP000226257">
    <property type="component" value="Unassembled WGS sequence"/>
</dbReference>
<reference evidence="2 3" key="1">
    <citation type="submission" date="2017-09" db="EMBL/GenBank/DDBJ databases">
        <title>Large-scale bioinformatics analysis of Bacillus genomes uncovers conserved roles of natural products in bacterial physiology.</title>
        <authorList>
            <consortium name="Agbiome Team Llc"/>
            <person name="Bleich R.M."/>
            <person name="Grubbs K.J."/>
            <person name="Santa Maria K.C."/>
            <person name="Allen S.E."/>
            <person name="Farag S."/>
            <person name="Shank E.A."/>
            <person name="Bowers A."/>
        </authorList>
    </citation>
    <scope>NUCLEOTIDE SEQUENCE [LARGE SCALE GENOMIC DNA]</scope>
    <source>
        <strain evidence="2 3">AFS060282</strain>
    </source>
</reference>
<gene>
    <name evidence="2" type="ORF">COK98_08880</name>
</gene>
<organism evidence="2 3">
    <name type="scientific">Bacillus cereus</name>
    <dbReference type="NCBI Taxonomy" id="1396"/>
    <lineage>
        <taxon>Bacteria</taxon>
        <taxon>Bacillati</taxon>
        <taxon>Bacillota</taxon>
        <taxon>Bacilli</taxon>
        <taxon>Bacillales</taxon>
        <taxon>Bacillaceae</taxon>
        <taxon>Bacillus</taxon>
        <taxon>Bacillus cereus group</taxon>
    </lineage>
</organism>
<evidence type="ECO:0008006" key="4">
    <source>
        <dbReference type="Google" id="ProtNLM"/>
    </source>
</evidence>
<dbReference type="EMBL" id="NVDQ01000017">
    <property type="protein sequence ID" value="PFV08639.1"/>
    <property type="molecule type" value="Genomic_DNA"/>
</dbReference>
<dbReference type="RefSeq" id="WP_098660005.1">
    <property type="nucleotide sequence ID" value="NZ_NVDQ01000017.1"/>
</dbReference>
<keyword evidence="1" id="KW-0812">Transmembrane</keyword>
<feature type="transmembrane region" description="Helical" evidence="1">
    <location>
        <begin position="28"/>
        <end position="46"/>
    </location>
</feature>
<keyword evidence="1" id="KW-1133">Transmembrane helix</keyword>
<protein>
    <recommendedName>
        <fullName evidence="4">Group-specific protein</fullName>
    </recommendedName>
</protein>
<feature type="transmembrane region" description="Helical" evidence="1">
    <location>
        <begin position="58"/>
        <end position="85"/>
    </location>
</feature>
<comment type="caution">
    <text evidence="2">The sequence shown here is derived from an EMBL/GenBank/DDBJ whole genome shotgun (WGS) entry which is preliminary data.</text>
</comment>
<keyword evidence="1" id="KW-0472">Membrane</keyword>
<dbReference type="AlphaFoldDB" id="A0A9X7BDF2"/>
<evidence type="ECO:0000313" key="3">
    <source>
        <dbReference type="Proteomes" id="UP000226257"/>
    </source>
</evidence>